<dbReference type="Pfam" id="PF02720">
    <property type="entry name" value="DUF222"/>
    <property type="match status" value="1"/>
</dbReference>
<dbReference type="EMBL" id="POTM01000025">
    <property type="protein sequence ID" value="TLH70520.1"/>
    <property type="molecule type" value="Genomic_DNA"/>
</dbReference>
<keyword evidence="2" id="KW-0378">Hydrolase</keyword>
<dbReference type="Proteomes" id="UP000309984">
    <property type="component" value="Unassembled WGS sequence"/>
</dbReference>
<gene>
    <name evidence="2" type="ORF">C1S79_08845</name>
</gene>
<keyword evidence="3" id="KW-1185">Reference proteome</keyword>
<proteinExistence type="predicted"/>
<evidence type="ECO:0000256" key="1">
    <source>
        <dbReference type="SAM" id="MobiDB-lite"/>
    </source>
</evidence>
<keyword evidence="2" id="KW-0540">Nuclease</keyword>
<dbReference type="GO" id="GO:0004519">
    <property type="term" value="F:endonuclease activity"/>
    <property type="evidence" value="ECO:0007669"/>
    <property type="project" value="UniProtKB-KW"/>
</dbReference>
<accession>A0A7I7ZLM4</accession>
<reference evidence="2 3" key="1">
    <citation type="submission" date="2018-01" db="EMBL/GenBank/DDBJ databases">
        <title>Comparative genomics of Mycobacterium mucogenicum and Mycobacterium neoaurum clade members emphasizing tRNA and non-coding RNA.</title>
        <authorList>
            <person name="Behra P.R.K."/>
            <person name="Pettersson B.M.F."/>
            <person name="Das S."/>
            <person name="Dasgupta S."/>
            <person name="Kirsebom L.A."/>
        </authorList>
    </citation>
    <scope>NUCLEOTIDE SEQUENCE [LARGE SCALE GENOMIC DNA]</scope>
    <source>
        <strain evidence="2 3">DSM 45104</strain>
    </source>
</reference>
<feature type="compositionally biased region" description="Acidic residues" evidence="1">
    <location>
        <begin position="458"/>
        <end position="467"/>
    </location>
</feature>
<evidence type="ECO:0000313" key="2">
    <source>
        <dbReference type="EMBL" id="TLH70520.1"/>
    </source>
</evidence>
<feature type="region of interest" description="Disordered" evidence="1">
    <location>
        <begin position="181"/>
        <end position="213"/>
    </location>
</feature>
<sequence length="467" mass="51069">MATDRTTIRTAYAALADALAAVNSLDYTRLPIEVLLELQSQRETLKCAAEATDHQILAAAQTQATAKDIGAKDWPEVLHVRLRISREEARRRVRDTDNLGPRSAITGEPLGPVWELVAAALAEGAINSEHVQVITWFFQKLPLWAADPVTLAQCETDLVADARVKTPEDLRKVAADLLYRLDQDGPEPDDDEPDPKRSFVMGKQRPDGRTDVTAQLDPEGRAYWQVLFDKYAAPGMCNPADEVPCLSGTPTQEQIDADTRTLAQRQYDAFKMVGRMMLASSSGVHNGFPVGVVATCTVTDLEKRAGVAVTHTGTKLPVKDLVRMAAQGSDNYLAVFDDHTGQPLYLGRAARTASTAQRLALFARDLGCTRPNCTAPASRSQAHHVNTNWRDDGLTDITNLTLACGPDNRLVDTGGWTTTMGPDGRTHWTPPPLLDVGQPRTNQYHRPTLYPTERGDTGNDESDSPAR</sequence>
<protein>
    <submittedName>
        <fullName evidence="2">HNH endonuclease</fullName>
    </submittedName>
</protein>
<name>A0A7I7ZLM4_9MYCO</name>
<comment type="caution">
    <text evidence="2">The sequence shown here is derived from an EMBL/GenBank/DDBJ whole genome shotgun (WGS) entry which is preliminary data.</text>
</comment>
<dbReference type="RefSeq" id="WP_138248687.1">
    <property type="nucleotide sequence ID" value="NZ_AP022616.1"/>
</dbReference>
<keyword evidence="2" id="KW-0255">Endonuclease</keyword>
<dbReference type="InterPro" id="IPR003615">
    <property type="entry name" value="HNH_nuc"/>
</dbReference>
<dbReference type="AlphaFoldDB" id="A0A7I7ZLM4"/>
<dbReference type="InterPro" id="IPR003870">
    <property type="entry name" value="DUF222"/>
</dbReference>
<feature type="region of interest" description="Disordered" evidence="1">
    <location>
        <begin position="417"/>
        <end position="467"/>
    </location>
</feature>
<feature type="compositionally biased region" description="Acidic residues" evidence="1">
    <location>
        <begin position="184"/>
        <end position="193"/>
    </location>
</feature>
<organism evidence="2 3">
    <name type="scientific">Mycolicibacterium phocaicum</name>
    <dbReference type="NCBI Taxonomy" id="319706"/>
    <lineage>
        <taxon>Bacteria</taxon>
        <taxon>Bacillati</taxon>
        <taxon>Actinomycetota</taxon>
        <taxon>Actinomycetes</taxon>
        <taxon>Mycobacteriales</taxon>
        <taxon>Mycobacteriaceae</taxon>
        <taxon>Mycolicibacterium</taxon>
    </lineage>
</organism>
<dbReference type="CDD" id="cd00085">
    <property type="entry name" value="HNHc"/>
    <property type="match status" value="1"/>
</dbReference>
<evidence type="ECO:0000313" key="3">
    <source>
        <dbReference type="Proteomes" id="UP000309984"/>
    </source>
</evidence>
<dbReference type="SMART" id="SM00507">
    <property type="entry name" value="HNHc"/>
    <property type="match status" value="1"/>
</dbReference>